<name>A0A814LEA4_9BILA</name>
<feature type="domain" description="NACHT" evidence="2">
    <location>
        <begin position="490"/>
        <end position="609"/>
    </location>
</feature>
<comment type="caution">
    <text evidence="3">The sequence shown here is derived from an EMBL/GenBank/DDBJ whole genome shotgun (WGS) entry which is preliminary data.</text>
</comment>
<evidence type="ECO:0000256" key="1">
    <source>
        <dbReference type="SAM" id="Coils"/>
    </source>
</evidence>
<dbReference type="Pfam" id="PF05729">
    <property type="entry name" value="NACHT"/>
    <property type="match status" value="1"/>
</dbReference>
<dbReference type="InterPro" id="IPR007111">
    <property type="entry name" value="NACHT_NTPase"/>
</dbReference>
<evidence type="ECO:0000313" key="3">
    <source>
        <dbReference type="EMBL" id="CAF1064577.1"/>
    </source>
</evidence>
<dbReference type="SUPFAM" id="SSF52540">
    <property type="entry name" value="P-loop containing nucleoside triphosphate hydrolases"/>
    <property type="match status" value="1"/>
</dbReference>
<dbReference type="PROSITE" id="PS50837">
    <property type="entry name" value="NACHT"/>
    <property type="match status" value="1"/>
</dbReference>
<evidence type="ECO:0000313" key="4">
    <source>
        <dbReference type="Proteomes" id="UP000663879"/>
    </source>
</evidence>
<dbReference type="AlphaFoldDB" id="A0A814LEA4"/>
<proteinExistence type="predicted"/>
<feature type="non-terminal residue" evidence="3">
    <location>
        <position position="1"/>
    </location>
</feature>
<dbReference type="Gene3D" id="3.40.50.300">
    <property type="entry name" value="P-loop containing nucleotide triphosphate hydrolases"/>
    <property type="match status" value="1"/>
</dbReference>
<accession>A0A814LEA4</accession>
<sequence length="742" mass="88828">MNKKLYYNSNGNNGVDGFEYQHKLITYLLLRAHYLNQTFVLATEMTDAEKFDDIVYTFENNNKDPKLLDYFTEYQFDVLNLLESSKKCRKLNKDKYNDMSDQLYNKYNNFLEKIKKKNNESDEKMSSNIFKKEIQDFFDKLIFAVNQPNENDLEIKIKTKSEFTLHLKEYGNLDDIFFKLKLIQLKENLNNDTIDELDKFFDKNPNRFLIISTQNLFLTKILIGKFLMDKNAKFIFKKLNELKNDFSVDNSLYSKFHKYYILESDKDLEELRNELNKYSDNKKIILITKKSNEPENISHDKTTINNFKFSNESEFKMNVTFQGKEIQFDFNDLLDPTEHKSKLIEFFNSETLEKLIFDKFELGFDFSCSNGYDNNLYISRTLFYKNKIKDEAIDKLENDLFLITGNRRFQKKDVLYQNIIYENFQPIEKFKELCKDNSNKNIHWLSYESEGFLWKKTHGNISKLYEYLDKSFEKTIKEDDLIDNDIFRDNIIIISDTSGMGKSTFLTNLMLTLKEKDPSFLVLRIELNNLEMNYTNEEAVNFLKKLIGLGNSIKKRIFDYFLKNEKIILMFDGFDELRDNSRKSFLNLIQSLKEKDFQFKKVLITTRPNRKELEISMVNFGFNFKPFTPDDQKNFLIKFWSLKIDVEENNERLIKFSDDTLKNFKNIIENNRKDFMGIPLQTRMIAECLYDDCKYFIDNNHNQIVPKFFLNMGDLYTYFIKEKYQIILKEKKLLITEDEFLG</sequence>
<keyword evidence="1" id="KW-0175">Coiled coil</keyword>
<protein>
    <recommendedName>
        <fullName evidence="2">NACHT domain-containing protein</fullName>
    </recommendedName>
</protein>
<dbReference type="OrthoDB" id="6745084at2759"/>
<evidence type="ECO:0000259" key="2">
    <source>
        <dbReference type="PROSITE" id="PS50837"/>
    </source>
</evidence>
<reference evidence="3" key="1">
    <citation type="submission" date="2021-02" db="EMBL/GenBank/DDBJ databases">
        <authorList>
            <person name="Nowell W R."/>
        </authorList>
    </citation>
    <scope>NUCLEOTIDE SEQUENCE</scope>
    <source>
        <strain evidence="3">Ploen Becks lab</strain>
    </source>
</reference>
<feature type="coiled-coil region" evidence="1">
    <location>
        <begin position="261"/>
        <end position="288"/>
    </location>
</feature>
<keyword evidence="4" id="KW-1185">Reference proteome</keyword>
<dbReference type="EMBL" id="CAJNOC010005880">
    <property type="protein sequence ID" value="CAF1064577.1"/>
    <property type="molecule type" value="Genomic_DNA"/>
</dbReference>
<gene>
    <name evidence="3" type="ORF">OXX778_LOCUS19438</name>
</gene>
<organism evidence="3 4">
    <name type="scientific">Brachionus calyciflorus</name>
    <dbReference type="NCBI Taxonomy" id="104777"/>
    <lineage>
        <taxon>Eukaryota</taxon>
        <taxon>Metazoa</taxon>
        <taxon>Spiralia</taxon>
        <taxon>Gnathifera</taxon>
        <taxon>Rotifera</taxon>
        <taxon>Eurotatoria</taxon>
        <taxon>Monogononta</taxon>
        <taxon>Pseudotrocha</taxon>
        <taxon>Ploima</taxon>
        <taxon>Brachionidae</taxon>
        <taxon>Brachionus</taxon>
    </lineage>
</organism>
<dbReference type="InterPro" id="IPR027417">
    <property type="entry name" value="P-loop_NTPase"/>
</dbReference>
<dbReference type="Proteomes" id="UP000663879">
    <property type="component" value="Unassembled WGS sequence"/>
</dbReference>